<dbReference type="PANTHER" id="PTHR30563">
    <property type="entry name" value="DNA RECOMBINATION PROTEIN RMUC"/>
    <property type="match status" value="1"/>
</dbReference>
<gene>
    <name evidence="6" type="ORF">SAMN02745751_01558</name>
</gene>
<keyword evidence="3" id="KW-0175">Coiled coil</keyword>
<dbReference type="AlphaFoldDB" id="A0A1M6FVQ7"/>
<dbReference type="Pfam" id="PF02646">
    <property type="entry name" value="RmuC"/>
    <property type="match status" value="1"/>
</dbReference>
<comment type="similarity">
    <text evidence="2">Belongs to the RmuC family.</text>
</comment>
<keyword evidence="5" id="KW-1133">Transmembrane helix</keyword>
<evidence type="ECO:0000256" key="3">
    <source>
        <dbReference type="ARBA" id="ARBA00023054"/>
    </source>
</evidence>
<sequence length="401" mass="45979">MSLGIEWITLYVMLGILIILSLINMTRISSMKRNRNDEKMMSDIKIIQMENNGKIFEKLQRNSVEMTESFLRFQNNVSKNVNESNHRLTESLNSNFNALSSRIEGNLDRIGSKVDERLSEGFEKTNKTFNSVIERLSKIDEAQKKIDSLSTNIVSLQDVLTDKKSRGTFGEVQLNNILKSVFGEKNEKVFQIQRTLSNSAIADAVLHLPEPVGSICIDSKFPLENYRRMTDKSLSEIERARAGKEFKTNVKKHIGDIGDKYIIDGETANQAIMFIPAEAIFAEINAYHDDLIEYARERRVWITSPTTLMSVLSTVQVVLKNIERDRYTGIIHQELKKLSEEFTRYKKRWTSLSQSIDRVTKDVRDINITSDKIEKRFSQISNVEIETGDVDLPGLEINVKN</sequence>
<keyword evidence="5" id="KW-0812">Transmembrane</keyword>
<keyword evidence="4" id="KW-0233">DNA recombination</keyword>
<dbReference type="GO" id="GO:0006310">
    <property type="term" value="P:DNA recombination"/>
    <property type="evidence" value="ECO:0007669"/>
    <property type="project" value="UniProtKB-KW"/>
</dbReference>
<dbReference type="STRING" id="1121476.SAMN02745751_01558"/>
<proteinExistence type="inferred from homology"/>
<evidence type="ECO:0000256" key="1">
    <source>
        <dbReference type="ARBA" id="ARBA00003416"/>
    </source>
</evidence>
<dbReference type="PANTHER" id="PTHR30563:SF0">
    <property type="entry name" value="DNA RECOMBINATION PROTEIN RMUC"/>
    <property type="match status" value="1"/>
</dbReference>
<accession>A0A1M6FVQ7</accession>
<keyword evidence="5" id="KW-0472">Membrane</keyword>
<reference evidence="6 7" key="1">
    <citation type="submission" date="2016-11" db="EMBL/GenBank/DDBJ databases">
        <authorList>
            <person name="Jaros S."/>
            <person name="Januszkiewicz K."/>
            <person name="Wedrychowicz H."/>
        </authorList>
    </citation>
    <scope>NUCLEOTIDE SEQUENCE [LARGE SCALE GENOMIC DNA]</scope>
    <source>
        <strain evidence="6 7">DSM 17477</strain>
    </source>
</reference>
<evidence type="ECO:0000313" key="6">
    <source>
        <dbReference type="EMBL" id="SHJ01774.1"/>
    </source>
</evidence>
<feature type="transmembrane region" description="Helical" evidence="5">
    <location>
        <begin position="6"/>
        <end position="25"/>
    </location>
</feature>
<evidence type="ECO:0000256" key="2">
    <source>
        <dbReference type="ARBA" id="ARBA00009840"/>
    </source>
</evidence>
<evidence type="ECO:0000256" key="5">
    <source>
        <dbReference type="SAM" id="Phobius"/>
    </source>
</evidence>
<dbReference type="RefSeq" id="WP_073049017.1">
    <property type="nucleotide sequence ID" value="NZ_FQZL01000009.1"/>
</dbReference>
<evidence type="ECO:0000313" key="7">
    <source>
        <dbReference type="Proteomes" id="UP000184052"/>
    </source>
</evidence>
<dbReference type="Proteomes" id="UP000184052">
    <property type="component" value="Unassembled WGS sequence"/>
</dbReference>
<organism evidence="6 7">
    <name type="scientific">Dethiosulfatibacter aminovorans DSM 17477</name>
    <dbReference type="NCBI Taxonomy" id="1121476"/>
    <lineage>
        <taxon>Bacteria</taxon>
        <taxon>Bacillati</taxon>
        <taxon>Bacillota</taxon>
        <taxon>Tissierellia</taxon>
        <taxon>Dethiosulfatibacter</taxon>
    </lineage>
</organism>
<comment type="function">
    <text evidence="1">Involved in DNA recombination.</text>
</comment>
<dbReference type="OrthoDB" id="370725at2"/>
<keyword evidence="7" id="KW-1185">Reference proteome</keyword>
<dbReference type="EMBL" id="FQZL01000009">
    <property type="protein sequence ID" value="SHJ01774.1"/>
    <property type="molecule type" value="Genomic_DNA"/>
</dbReference>
<name>A0A1M6FVQ7_9FIRM</name>
<evidence type="ECO:0000256" key="4">
    <source>
        <dbReference type="ARBA" id="ARBA00023172"/>
    </source>
</evidence>
<dbReference type="InterPro" id="IPR003798">
    <property type="entry name" value="DNA_recombination_RmuC"/>
</dbReference>
<protein>
    <submittedName>
        <fullName evidence="6">DNA recombination protein RmuC</fullName>
    </submittedName>
</protein>